<accession>A0A4Q7P0M9</accession>
<sequence length="204" mass="24195">MDELELLKKDWKRREGSLPKLSYDEIYKMILKKSSSIVKWIFIVSILEFVLWTSLDLILRFLGVYDPTEGTYLEVFTYISYFFSYGILFYFMVKFYLNYKRIKVTDSAKELMHNIIKTRKTVKHYVFINLSFLAIFSFISVFLVYYSDSVDPAAEELPLPVLIITSIILISIFIGLIALLYRVVYGVLTRRLKRNYEELESLDE</sequence>
<dbReference type="RefSeq" id="WP_130286486.1">
    <property type="nucleotide sequence ID" value="NZ_SGXE01000002.1"/>
</dbReference>
<dbReference type="OrthoDB" id="709028at2"/>
<proteinExistence type="predicted"/>
<keyword evidence="1" id="KW-1133">Transmembrane helix</keyword>
<feature type="transmembrane region" description="Helical" evidence="1">
    <location>
        <begin position="75"/>
        <end position="93"/>
    </location>
</feature>
<comment type="caution">
    <text evidence="2">The sequence shown here is derived from an EMBL/GenBank/DDBJ whole genome shotgun (WGS) entry which is preliminary data.</text>
</comment>
<protein>
    <submittedName>
        <fullName evidence="2">Uncharacterized protein</fullName>
    </submittedName>
</protein>
<dbReference type="Proteomes" id="UP000292262">
    <property type="component" value="Unassembled WGS sequence"/>
</dbReference>
<organism evidence="2 3">
    <name type="scientific">Aquimarina brevivitae</name>
    <dbReference type="NCBI Taxonomy" id="323412"/>
    <lineage>
        <taxon>Bacteria</taxon>
        <taxon>Pseudomonadati</taxon>
        <taxon>Bacteroidota</taxon>
        <taxon>Flavobacteriia</taxon>
        <taxon>Flavobacteriales</taxon>
        <taxon>Flavobacteriaceae</taxon>
        <taxon>Aquimarina</taxon>
    </lineage>
</organism>
<evidence type="ECO:0000313" key="3">
    <source>
        <dbReference type="Proteomes" id="UP000292262"/>
    </source>
</evidence>
<name>A0A4Q7P0M9_9FLAO</name>
<evidence type="ECO:0000256" key="1">
    <source>
        <dbReference type="SAM" id="Phobius"/>
    </source>
</evidence>
<dbReference type="EMBL" id="SGXE01000002">
    <property type="protein sequence ID" value="RZS93351.1"/>
    <property type="molecule type" value="Genomic_DNA"/>
</dbReference>
<feature type="transmembrane region" description="Helical" evidence="1">
    <location>
        <begin position="159"/>
        <end position="184"/>
    </location>
</feature>
<keyword evidence="1" id="KW-0472">Membrane</keyword>
<feature type="transmembrane region" description="Helical" evidence="1">
    <location>
        <begin position="125"/>
        <end position="147"/>
    </location>
</feature>
<keyword evidence="1" id="KW-0812">Transmembrane</keyword>
<evidence type="ECO:0000313" key="2">
    <source>
        <dbReference type="EMBL" id="RZS93351.1"/>
    </source>
</evidence>
<keyword evidence="3" id="KW-1185">Reference proteome</keyword>
<dbReference type="AlphaFoldDB" id="A0A4Q7P0M9"/>
<reference evidence="2 3" key="1">
    <citation type="submission" date="2019-02" db="EMBL/GenBank/DDBJ databases">
        <title>Genomic Encyclopedia of Type Strains, Phase IV (KMG-IV): sequencing the most valuable type-strain genomes for metagenomic binning, comparative biology and taxonomic classification.</title>
        <authorList>
            <person name="Goeker M."/>
        </authorList>
    </citation>
    <scope>NUCLEOTIDE SEQUENCE [LARGE SCALE GENOMIC DNA]</scope>
    <source>
        <strain evidence="2 3">DSM 17196</strain>
    </source>
</reference>
<feature type="transmembrane region" description="Helical" evidence="1">
    <location>
        <begin position="37"/>
        <end position="55"/>
    </location>
</feature>
<gene>
    <name evidence="2" type="ORF">EV197_1929</name>
</gene>